<reference evidence="13 14" key="1">
    <citation type="journal article" date="2007" name="Science">
        <title>Sea anemone genome reveals ancestral eumetazoan gene repertoire and genomic organization.</title>
        <authorList>
            <person name="Putnam N.H."/>
            <person name="Srivastava M."/>
            <person name="Hellsten U."/>
            <person name="Dirks B."/>
            <person name="Chapman J."/>
            <person name="Salamov A."/>
            <person name="Terry A."/>
            <person name="Shapiro H."/>
            <person name="Lindquist E."/>
            <person name="Kapitonov V.V."/>
            <person name="Jurka J."/>
            <person name="Genikhovich G."/>
            <person name="Grigoriev I.V."/>
            <person name="Lucas S.M."/>
            <person name="Steele R.E."/>
            <person name="Finnerty J.R."/>
            <person name="Technau U."/>
            <person name="Martindale M.Q."/>
            <person name="Rokhsar D.S."/>
        </authorList>
    </citation>
    <scope>NUCLEOTIDE SEQUENCE [LARGE SCALE GENOMIC DNA]</scope>
    <source>
        <strain evidence="14">CH2 X CH6</strain>
    </source>
</reference>
<dbReference type="InterPro" id="IPR003070">
    <property type="entry name" value="NR4A1-3"/>
</dbReference>
<evidence type="ECO:0000256" key="10">
    <source>
        <dbReference type="RuleBase" id="RU004334"/>
    </source>
</evidence>
<gene>
    <name evidence="13" type="ORF">NEMVEDRAFT_v1g134436</name>
</gene>
<evidence type="ECO:0000256" key="9">
    <source>
        <dbReference type="ARBA" id="ARBA00023242"/>
    </source>
</evidence>
<keyword evidence="3 10" id="KW-0863">Zinc-finger</keyword>
<dbReference type="InterPro" id="IPR035500">
    <property type="entry name" value="NHR-like_dom_sf"/>
</dbReference>
<feature type="domain" description="Nuclear receptor" evidence="11">
    <location>
        <begin position="12"/>
        <end position="88"/>
    </location>
</feature>
<dbReference type="InterPro" id="IPR013088">
    <property type="entry name" value="Znf_NHR/GATA"/>
</dbReference>
<dbReference type="PANTHER" id="PTHR48092">
    <property type="entry name" value="KNIRPS-RELATED PROTEIN-RELATED"/>
    <property type="match status" value="1"/>
</dbReference>
<dbReference type="GO" id="GO:0008270">
    <property type="term" value="F:zinc ion binding"/>
    <property type="evidence" value="ECO:0007669"/>
    <property type="project" value="UniProtKB-KW"/>
</dbReference>
<dbReference type="Gene3D" id="1.10.565.10">
    <property type="entry name" value="Retinoid X Receptor"/>
    <property type="match status" value="1"/>
</dbReference>
<dbReference type="OMA" id="MLNLTGQ"/>
<keyword evidence="14" id="KW-1185">Reference proteome</keyword>
<comment type="similarity">
    <text evidence="1 10">Belongs to the nuclear hormone receptor family.</text>
</comment>
<protein>
    <submittedName>
        <fullName evidence="13">Uncharacterized protein</fullName>
    </submittedName>
</protein>
<feature type="non-terminal residue" evidence="13">
    <location>
        <position position="347"/>
    </location>
</feature>
<evidence type="ECO:0000256" key="8">
    <source>
        <dbReference type="ARBA" id="ARBA00023170"/>
    </source>
</evidence>
<evidence type="ECO:0000256" key="6">
    <source>
        <dbReference type="ARBA" id="ARBA00023125"/>
    </source>
</evidence>
<accession>A7SVT5</accession>
<dbReference type="InParanoid" id="A7SVT5"/>
<dbReference type="SMART" id="SM00430">
    <property type="entry name" value="HOLI"/>
    <property type="match status" value="1"/>
</dbReference>
<dbReference type="PhylomeDB" id="A7SVT5"/>
<dbReference type="HOGENOM" id="CLU_007368_5_3_1"/>
<dbReference type="PRINTS" id="PR00047">
    <property type="entry name" value="STROIDFINGER"/>
</dbReference>
<dbReference type="PROSITE" id="PS51030">
    <property type="entry name" value="NUCLEAR_REC_DBD_2"/>
    <property type="match status" value="1"/>
</dbReference>
<dbReference type="InterPro" id="IPR001628">
    <property type="entry name" value="Znf_hrmn_rcpt"/>
</dbReference>
<evidence type="ECO:0000256" key="4">
    <source>
        <dbReference type="ARBA" id="ARBA00022833"/>
    </source>
</evidence>
<evidence type="ECO:0000256" key="7">
    <source>
        <dbReference type="ARBA" id="ARBA00023163"/>
    </source>
</evidence>
<feature type="domain" description="NR LBD" evidence="12">
    <location>
        <begin position="118"/>
        <end position="345"/>
    </location>
</feature>
<keyword evidence="7 10" id="KW-0804">Transcription</keyword>
<evidence type="ECO:0000313" key="14">
    <source>
        <dbReference type="Proteomes" id="UP000001593"/>
    </source>
</evidence>
<dbReference type="SUPFAM" id="SSF57716">
    <property type="entry name" value="Glucocorticoid receptor-like (DNA-binding domain)"/>
    <property type="match status" value="1"/>
</dbReference>
<name>A7SVT5_NEMVE</name>
<dbReference type="FunFam" id="3.30.50.10:FF:000030">
    <property type="entry name" value="Nuclear Hormone Receptor family"/>
    <property type="match status" value="1"/>
</dbReference>
<keyword evidence="4 10" id="KW-0862">Zinc</keyword>
<dbReference type="CDD" id="cd06969">
    <property type="entry name" value="NR_DBD_NGFI-B"/>
    <property type="match status" value="1"/>
</dbReference>
<dbReference type="AlphaFoldDB" id="A7SVT5"/>
<evidence type="ECO:0000259" key="11">
    <source>
        <dbReference type="PROSITE" id="PS51030"/>
    </source>
</evidence>
<dbReference type="PROSITE" id="PS51843">
    <property type="entry name" value="NR_LBD"/>
    <property type="match status" value="1"/>
</dbReference>
<evidence type="ECO:0000256" key="2">
    <source>
        <dbReference type="ARBA" id="ARBA00022723"/>
    </source>
</evidence>
<evidence type="ECO:0000256" key="3">
    <source>
        <dbReference type="ARBA" id="ARBA00022771"/>
    </source>
</evidence>
<organism evidence="13 14">
    <name type="scientific">Nematostella vectensis</name>
    <name type="common">Starlet sea anemone</name>
    <dbReference type="NCBI Taxonomy" id="45351"/>
    <lineage>
        <taxon>Eukaryota</taxon>
        <taxon>Metazoa</taxon>
        <taxon>Cnidaria</taxon>
        <taxon>Anthozoa</taxon>
        <taxon>Hexacorallia</taxon>
        <taxon>Actiniaria</taxon>
        <taxon>Edwardsiidae</taxon>
        <taxon>Nematostella</taxon>
    </lineage>
</organism>
<dbReference type="eggNOG" id="KOG3575">
    <property type="taxonomic scope" value="Eukaryota"/>
</dbReference>
<keyword evidence="6 10" id="KW-0238">DNA-binding</keyword>
<dbReference type="InterPro" id="IPR000536">
    <property type="entry name" value="Nucl_hrmn_rcpt_lig-bd"/>
</dbReference>
<dbReference type="Gene3D" id="3.30.50.10">
    <property type="entry name" value="Erythroid Transcription Factor GATA-1, subunit A"/>
    <property type="match status" value="1"/>
</dbReference>
<dbReference type="Pfam" id="PF00105">
    <property type="entry name" value="zf-C4"/>
    <property type="match status" value="1"/>
</dbReference>
<dbReference type="PRINTS" id="PR01284">
    <property type="entry name" value="NUCLEARECPTR"/>
</dbReference>
<evidence type="ECO:0000256" key="5">
    <source>
        <dbReference type="ARBA" id="ARBA00023015"/>
    </source>
</evidence>
<dbReference type="InterPro" id="IPR001723">
    <property type="entry name" value="Nuclear_hrmn_rcpt"/>
</dbReference>
<dbReference type="PROSITE" id="PS00031">
    <property type="entry name" value="NUCLEAR_REC_DBD_1"/>
    <property type="match status" value="1"/>
</dbReference>
<keyword evidence="2 10" id="KW-0479">Metal-binding</keyword>
<dbReference type="SMART" id="SM00399">
    <property type="entry name" value="ZnF_C4"/>
    <property type="match status" value="1"/>
</dbReference>
<dbReference type="EMBL" id="DS469844">
    <property type="protein sequence ID" value="EDO32192.1"/>
    <property type="molecule type" value="Genomic_DNA"/>
</dbReference>
<dbReference type="Proteomes" id="UP000001593">
    <property type="component" value="Unassembled WGS sequence"/>
</dbReference>
<keyword evidence="8 10" id="KW-0675">Receptor</keyword>
<dbReference type="InterPro" id="IPR050200">
    <property type="entry name" value="Nuclear_hormone_rcpt_NR3"/>
</dbReference>
<keyword evidence="9 10" id="KW-0539">Nucleus</keyword>
<dbReference type="GO" id="GO:0006357">
    <property type="term" value="P:regulation of transcription by RNA polymerase II"/>
    <property type="evidence" value="ECO:0000318"/>
    <property type="project" value="GO_Central"/>
</dbReference>
<dbReference type="Pfam" id="PF00104">
    <property type="entry name" value="Hormone_recep"/>
    <property type="match status" value="1"/>
</dbReference>
<evidence type="ECO:0000259" key="12">
    <source>
        <dbReference type="PROSITE" id="PS51843"/>
    </source>
</evidence>
<evidence type="ECO:0000313" key="13">
    <source>
        <dbReference type="EMBL" id="EDO32192.1"/>
    </source>
</evidence>
<comment type="subcellular location">
    <subcellularLocation>
        <location evidence="10">Nucleus</location>
    </subcellularLocation>
</comment>
<dbReference type="GO" id="GO:0005634">
    <property type="term" value="C:nucleus"/>
    <property type="evidence" value="ECO:0000318"/>
    <property type="project" value="GO_Central"/>
</dbReference>
<dbReference type="SUPFAM" id="SSF48508">
    <property type="entry name" value="Nuclear receptor ligand-binding domain"/>
    <property type="match status" value="1"/>
</dbReference>
<sequence>SFSAASPRPVVNEICAICLDKATGQHYGVTSCEGCKGFFKRSVQNKKDYTCRNLTKDCPIDKRHRNRCQYCRFQKCIQAGMIKEDAIPCKMRRTSSTSSCSSVLSSATTAAQVKPTKEYIEVIDELIGIYKLDNQSCDDCPGCKETGMKEKTLAHLTQLAEQQLVRCASWFKHLKLLKGICELDQQTLVTNVWVELMLANLIKESENLENKAKLCDGQILDFETAEITGIGDILQRVVQMAAKFREFQLEKVEIVCMKMIILLNPDLPGLQNQQLIEQLQDKVHSALQEHINLAFPREPNRFGNILLRLPELRSIGTKSLERLFMLNLTGQIHPSTSLSDLLHTGKR</sequence>
<proteinExistence type="inferred from homology"/>
<dbReference type="PRINTS" id="PR00398">
    <property type="entry name" value="STRDHORMONER"/>
</dbReference>
<dbReference type="STRING" id="45351.A7SVT5"/>
<evidence type="ECO:0000256" key="1">
    <source>
        <dbReference type="ARBA" id="ARBA00005993"/>
    </source>
</evidence>
<dbReference type="GO" id="GO:0034056">
    <property type="term" value="F:estrogen response element binding"/>
    <property type="evidence" value="ECO:0000318"/>
    <property type="project" value="GO_Central"/>
</dbReference>
<dbReference type="CDD" id="cd06930">
    <property type="entry name" value="NR_LBD_F2"/>
    <property type="match status" value="1"/>
</dbReference>
<dbReference type="GO" id="GO:0004879">
    <property type="term" value="F:nuclear receptor activity"/>
    <property type="evidence" value="ECO:0007669"/>
    <property type="project" value="InterPro"/>
</dbReference>
<keyword evidence="5 10" id="KW-0805">Transcription regulation</keyword>